<evidence type="ECO:0000313" key="2">
    <source>
        <dbReference type="Proteomes" id="UP000828941"/>
    </source>
</evidence>
<reference evidence="1 2" key="1">
    <citation type="journal article" date="2022" name="DNA Res.">
        <title>Chromosomal-level genome assembly of the orchid tree Bauhinia variegata (Leguminosae; Cercidoideae) supports the allotetraploid origin hypothesis of Bauhinia.</title>
        <authorList>
            <person name="Zhong Y."/>
            <person name="Chen Y."/>
            <person name="Zheng D."/>
            <person name="Pang J."/>
            <person name="Liu Y."/>
            <person name="Luo S."/>
            <person name="Meng S."/>
            <person name="Qian L."/>
            <person name="Wei D."/>
            <person name="Dai S."/>
            <person name="Zhou R."/>
        </authorList>
    </citation>
    <scope>NUCLEOTIDE SEQUENCE [LARGE SCALE GENOMIC DNA]</scope>
    <source>
        <strain evidence="1">BV-YZ2020</strain>
    </source>
</reference>
<accession>A0ACB9LZV7</accession>
<dbReference type="Proteomes" id="UP000828941">
    <property type="component" value="Chromosome 10"/>
</dbReference>
<evidence type="ECO:0000313" key="1">
    <source>
        <dbReference type="EMBL" id="KAI4317245.1"/>
    </source>
</evidence>
<organism evidence="1 2">
    <name type="scientific">Bauhinia variegata</name>
    <name type="common">Purple orchid tree</name>
    <name type="synonym">Phanera variegata</name>
    <dbReference type="NCBI Taxonomy" id="167791"/>
    <lineage>
        <taxon>Eukaryota</taxon>
        <taxon>Viridiplantae</taxon>
        <taxon>Streptophyta</taxon>
        <taxon>Embryophyta</taxon>
        <taxon>Tracheophyta</taxon>
        <taxon>Spermatophyta</taxon>
        <taxon>Magnoliopsida</taxon>
        <taxon>eudicotyledons</taxon>
        <taxon>Gunneridae</taxon>
        <taxon>Pentapetalae</taxon>
        <taxon>rosids</taxon>
        <taxon>fabids</taxon>
        <taxon>Fabales</taxon>
        <taxon>Fabaceae</taxon>
        <taxon>Cercidoideae</taxon>
        <taxon>Cercideae</taxon>
        <taxon>Bauhiniinae</taxon>
        <taxon>Bauhinia</taxon>
    </lineage>
</organism>
<protein>
    <submittedName>
        <fullName evidence="1">Uncharacterized protein</fullName>
    </submittedName>
</protein>
<gene>
    <name evidence="1" type="ORF">L6164_025134</name>
</gene>
<dbReference type="EMBL" id="CM039435">
    <property type="protein sequence ID" value="KAI4317245.1"/>
    <property type="molecule type" value="Genomic_DNA"/>
</dbReference>
<sequence length="383" mass="41692">MVSGDNFSDGYLKTRPVLADVTNRPGKRAISLISDDSASKSGRGHSKTDADDGDSHFTKQVCLGVDNLVKERCKSFGVNCNDKILSLRKSKQACGFLGIDHGVRGSSQIVSSDNSNQPNDKKQGCNLLDSSVQIVRDSTKHGMEHGNATRDSCISSISTPACSRSLAETSFGYREKGSYHEDRPANGDSPCIPSREGLFDHACENDNRDLFVGNTAASKCRPTEWPAISSSQDSKFPGLERCVGLKGDGGANSMASGDLLKSCCCALCSKAAYIWADLHYQDIKGRLAALKKNHKEASMLVQKFSGEKEALIHDQGNSKESSKLELYLTDQWRSLFGYMETALAHESSQLVSFGPIPEESSFDTLKDLRERCKNDDKGQADNH</sequence>
<keyword evidence="2" id="KW-1185">Reference proteome</keyword>
<name>A0ACB9LZV7_BAUVA</name>
<proteinExistence type="predicted"/>
<comment type="caution">
    <text evidence="1">The sequence shown here is derived from an EMBL/GenBank/DDBJ whole genome shotgun (WGS) entry which is preliminary data.</text>
</comment>